<proteinExistence type="predicted"/>
<name>J9CM13_9ZZZZ</name>
<reference evidence="1" key="1">
    <citation type="journal article" date="2012" name="PLoS ONE">
        <title>Gene sets for utilization of primary and secondary nutrition supplies in the distal gut of endangered iberian lynx.</title>
        <authorList>
            <person name="Alcaide M."/>
            <person name="Messina E."/>
            <person name="Richter M."/>
            <person name="Bargiela R."/>
            <person name="Peplies J."/>
            <person name="Huws S.A."/>
            <person name="Newbold C.J."/>
            <person name="Golyshin P.N."/>
            <person name="Simon M.A."/>
            <person name="Lopez G."/>
            <person name="Yakimov M.M."/>
            <person name="Ferrer M."/>
        </authorList>
    </citation>
    <scope>NUCLEOTIDE SEQUENCE</scope>
</reference>
<accession>J9CM13</accession>
<organism evidence="1">
    <name type="scientific">gut metagenome</name>
    <dbReference type="NCBI Taxonomy" id="749906"/>
    <lineage>
        <taxon>unclassified sequences</taxon>
        <taxon>metagenomes</taxon>
        <taxon>organismal metagenomes</taxon>
    </lineage>
</organism>
<dbReference type="AlphaFoldDB" id="J9CM13"/>
<evidence type="ECO:0000313" key="1">
    <source>
        <dbReference type="EMBL" id="EJX01131.1"/>
    </source>
</evidence>
<protein>
    <submittedName>
        <fullName evidence="1">Uncharacterized protein</fullName>
    </submittedName>
</protein>
<comment type="caution">
    <text evidence="1">The sequence shown here is derived from an EMBL/GenBank/DDBJ whole genome shotgun (WGS) entry which is preliminary data.</text>
</comment>
<gene>
    <name evidence="1" type="ORF">EVA_10764</name>
</gene>
<dbReference type="EMBL" id="AMCI01003087">
    <property type="protein sequence ID" value="EJX01131.1"/>
    <property type="molecule type" value="Genomic_DNA"/>
</dbReference>
<sequence>MPPSRFHSYKVIVSVQGQPQKCYTFYSCFMKFCLALNDYK</sequence>